<proteinExistence type="predicted"/>
<dbReference type="EMBL" id="BAABKI010000044">
    <property type="protein sequence ID" value="GAA5179147.1"/>
    <property type="molecule type" value="Genomic_DNA"/>
</dbReference>
<keyword evidence="2" id="KW-1185">Reference proteome</keyword>
<organism evidence="1 2">
    <name type="scientific">Modicisalibacter zincidurans</name>
    <dbReference type="NCBI Taxonomy" id="1178777"/>
    <lineage>
        <taxon>Bacteria</taxon>
        <taxon>Pseudomonadati</taxon>
        <taxon>Pseudomonadota</taxon>
        <taxon>Gammaproteobacteria</taxon>
        <taxon>Oceanospirillales</taxon>
        <taxon>Halomonadaceae</taxon>
        <taxon>Modicisalibacter</taxon>
    </lineage>
</organism>
<evidence type="ECO:0000313" key="2">
    <source>
        <dbReference type="Proteomes" id="UP001500074"/>
    </source>
</evidence>
<name>A0ABP9RJT6_9GAMM</name>
<comment type="caution">
    <text evidence="1">The sequence shown here is derived from an EMBL/GenBank/DDBJ whole genome shotgun (WGS) entry which is preliminary data.</text>
</comment>
<gene>
    <name evidence="1" type="ORF">GCM10023342_30560</name>
</gene>
<protein>
    <submittedName>
        <fullName evidence="1">Type II toxin-antitoxin system YhaV family toxin</fullName>
    </submittedName>
</protein>
<dbReference type="Pfam" id="PF11663">
    <property type="entry name" value="Toxin_YhaV"/>
    <property type="match status" value="1"/>
</dbReference>
<sequence length="163" mass="19332">MSVEVNEPLRINGWTIYAHPLFLSQLDSLARRVDRHRRKDAEGYTSKNDTKRLAAIVKLALEDIPSDPTHEQYRQGNTLGDEHKHWFRAKFYQQYRLFFRYHEPSRTIIYAWVNDEQTKRAYDSKTDAYRTFRKMLANGNPPDSWDQLVKQAVKPGARLSRFT</sequence>
<dbReference type="RefSeq" id="WP_031383638.1">
    <property type="nucleotide sequence ID" value="NZ_BAABKI010000044.1"/>
</dbReference>
<evidence type="ECO:0000313" key="1">
    <source>
        <dbReference type="EMBL" id="GAA5179147.1"/>
    </source>
</evidence>
<dbReference type="Proteomes" id="UP001500074">
    <property type="component" value="Unassembled WGS sequence"/>
</dbReference>
<accession>A0ABP9RJT6</accession>
<reference evidence="2" key="1">
    <citation type="journal article" date="2019" name="Int. J. Syst. Evol. Microbiol.">
        <title>The Global Catalogue of Microorganisms (GCM) 10K type strain sequencing project: providing services to taxonomists for standard genome sequencing and annotation.</title>
        <authorList>
            <consortium name="The Broad Institute Genomics Platform"/>
            <consortium name="The Broad Institute Genome Sequencing Center for Infectious Disease"/>
            <person name="Wu L."/>
            <person name="Ma J."/>
        </authorList>
    </citation>
    <scope>NUCLEOTIDE SEQUENCE [LARGE SCALE GENOMIC DNA]</scope>
    <source>
        <strain evidence="2">JCM 18472</strain>
    </source>
</reference>
<dbReference type="InterPro" id="IPR021679">
    <property type="entry name" value="Toxin_endonuclease_YhaV"/>
</dbReference>